<evidence type="ECO:0000256" key="2">
    <source>
        <dbReference type="ARBA" id="ARBA00022490"/>
    </source>
</evidence>
<evidence type="ECO:0000256" key="5">
    <source>
        <dbReference type="ARBA" id="ARBA00022825"/>
    </source>
</evidence>
<dbReference type="Proteomes" id="UP001256711">
    <property type="component" value="Unassembled WGS sequence"/>
</dbReference>
<dbReference type="PANTHER" id="PTHR10381">
    <property type="entry name" value="ATP-DEPENDENT CLP PROTEASE PROTEOLYTIC SUBUNIT"/>
    <property type="match status" value="1"/>
</dbReference>
<organism evidence="7 8">
    <name type="scientific">Enterococcus asini</name>
    <dbReference type="NCBI Taxonomy" id="57732"/>
    <lineage>
        <taxon>Bacteria</taxon>
        <taxon>Bacillati</taxon>
        <taxon>Bacillota</taxon>
        <taxon>Bacilli</taxon>
        <taxon>Lactobacillales</taxon>
        <taxon>Enterococcaceae</taxon>
        <taxon>Enterococcus</taxon>
    </lineage>
</organism>
<dbReference type="PANTHER" id="PTHR10381:SF70">
    <property type="entry name" value="ATP-DEPENDENT CLP PROTEASE PROTEOLYTIC SUBUNIT"/>
    <property type="match status" value="1"/>
</dbReference>
<sequence>MKKFWEVKQSANPKEAEISIYGEIVSFKWDDEDTTAASFQKDLKALGDVETINLHVNSPGGSVFEGIAIGNMLKQHKAKVIAYVDALAASIASVIVASADKVIMPENSMLMIHNPWQYAIGNAKELRKTADDLDKIAESSVITYLSKAGDKLTEEKIKEIMDEETWMSADEALALGLCDEVVVSNRMAASVSESLFESYQHVPKSLMNLDEKLLVEEKRQKMIEEARQNSALIGAIIGGL</sequence>
<proteinExistence type="inferred from homology"/>
<dbReference type="Pfam" id="PF00574">
    <property type="entry name" value="CLP_protease"/>
    <property type="match status" value="1"/>
</dbReference>
<dbReference type="InterPro" id="IPR023562">
    <property type="entry name" value="ClpP/TepA"/>
</dbReference>
<evidence type="ECO:0000313" key="8">
    <source>
        <dbReference type="Proteomes" id="UP001256711"/>
    </source>
</evidence>
<dbReference type="GO" id="GO:0009368">
    <property type="term" value="C:endopeptidase Clp complex"/>
    <property type="evidence" value="ECO:0007669"/>
    <property type="project" value="TreeGrafter"/>
</dbReference>
<keyword evidence="3 7" id="KW-0645">Protease</keyword>
<gene>
    <name evidence="7" type="ORF">P7H43_01600</name>
</gene>
<dbReference type="GO" id="GO:0006515">
    <property type="term" value="P:protein quality control for misfolded or incompletely synthesized proteins"/>
    <property type="evidence" value="ECO:0007669"/>
    <property type="project" value="TreeGrafter"/>
</dbReference>
<comment type="similarity">
    <text evidence="1 6">Belongs to the peptidase S14 family.</text>
</comment>
<evidence type="ECO:0000256" key="4">
    <source>
        <dbReference type="ARBA" id="ARBA00022801"/>
    </source>
</evidence>
<dbReference type="RefSeq" id="WP_311834909.1">
    <property type="nucleotide sequence ID" value="NZ_JARQBJ010000001.1"/>
</dbReference>
<keyword evidence="2" id="KW-0963">Cytoplasm</keyword>
<reference evidence="7" key="1">
    <citation type="submission" date="2023-03" db="EMBL/GenBank/DDBJ databases">
        <authorList>
            <person name="Shen W."/>
            <person name="Cai J."/>
        </authorList>
    </citation>
    <scope>NUCLEOTIDE SEQUENCE</scope>
    <source>
        <strain evidence="7">B226-2</strain>
    </source>
</reference>
<keyword evidence="4" id="KW-0378">Hydrolase</keyword>
<evidence type="ECO:0000256" key="3">
    <source>
        <dbReference type="ARBA" id="ARBA00022670"/>
    </source>
</evidence>
<dbReference type="GO" id="GO:0004176">
    <property type="term" value="F:ATP-dependent peptidase activity"/>
    <property type="evidence" value="ECO:0007669"/>
    <property type="project" value="InterPro"/>
</dbReference>
<dbReference type="InterPro" id="IPR001907">
    <property type="entry name" value="ClpP"/>
</dbReference>
<name>A0AAW8TSA3_9ENTE</name>
<dbReference type="CDD" id="cd07016">
    <property type="entry name" value="S14_ClpP_1"/>
    <property type="match status" value="1"/>
</dbReference>
<dbReference type="GO" id="GO:0004252">
    <property type="term" value="F:serine-type endopeptidase activity"/>
    <property type="evidence" value="ECO:0007669"/>
    <property type="project" value="InterPro"/>
</dbReference>
<comment type="caution">
    <text evidence="7">The sequence shown here is derived from an EMBL/GenBank/DDBJ whole genome shotgun (WGS) entry which is preliminary data.</text>
</comment>
<dbReference type="EMBL" id="JARQBJ010000001">
    <property type="protein sequence ID" value="MDT2809186.1"/>
    <property type="molecule type" value="Genomic_DNA"/>
</dbReference>
<dbReference type="AlphaFoldDB" id="A0AAW8TSA3"/>
<protein>
    <recommendedName>
        <fullName evidence="6">ATP-dependent Clp protease proteolytic subunit</fullName>
    </recommendedName>
</protein>
<dbReference type="PRINTS" id="PR00127">
    <property type="entry name" value="CLPPROTEASEP"/>
</dbReference>
<dbReference type="NCBIfam" id="NF045542">
    <property type="entry name" value="Clp_rel_HeadMat"/>
    <property type="match status" value="1"/>
</dbReference>
<evidence type="ECO:0000256" key="1">
    <source>
        <dbReference type="ARBA" id="ARBA00007039"/>
    </source>
</evidence>
<evidence type="ECO:0000256" key="6">
    <source>
        <dbReference type="RuleBase" id="RU003567"/>
    </source>
</evidence>
<dbReference type="Gene3D" id="3.90.226.10">
    <property type="entry name" value="2-enoyl-CoA Hydratase, Chain A, domain 1"/>
    <property type="match status" value="1"/>
</dbReference>
<keyword evidence="5" id="KW-0720">Serine protease</keyword>
<dbReference type="InterPro" id="IPR029045">
    <property type="entry name" value="ClpP/crotonase-like_dom_sf"/>
</dbReference>
<dbReference type="SUPFAM" id="SSF52096">
    <property type="entry name" value="ClpP/crotonase"/>
    <property type="match status" value="1"/>
</dbReference>
<accession>A0AAW8TSA3</accession>
<dbReference type="GO" id="GO:0051117">
    <property type="term" value="F:ATPase binding"/>
    <property type="evidence" value="ECO:0007669"/>
    <property type="project" value="TreeGrafter"/>
</dbReference>
<evidence type="ECO:0000313" key="7">
    <source>
        <dbReference type="EMBL" id="MDT2809186.1"/>
    </source>
</evidence>